<sequence>MILLISDRTVFSKHSPTVTGWPYLGIALQQPVPVEEFHNHLFQTTRHSEKKIALTEMTPAMSSFDFKILQRLPEKLLQRLVQIVKHLHRAGLHSEQRSLRDLLACGVPEPCLAGRSRAIPAR</sequence>
<dbReference type="EMBL" id="HBUE01118063">
    <property type="protein sequence ID" value="CAG6491161.1"/>
    <property type="molecule type" value="Transcribed_RNA"/>
</dbReference>
<protein>
    <submittedName>
        <fullName evidence="1">(northern house mosquito) hypothetical protein</fullName>
    </submittedName>
</protein>
<organism evidence="1">
    <name type="scientific">Culex pipiens</name>
    <name type="common">House mosquito</name>
    <dbReference type="NCBI Taxonomy" id="7175"/>
    <lineage>
        <taxon>Eukaryota</taxon>
        <taxon>Metazoa</taxon>
        <taxon>Ecdysozoa</taxon>
        <taxon>Arthropoda</taxon>
        <taxon>Hexapoda</taxon>
        <taxon>Insecta</taxon>
        <taxon>Pterygota</taxon>
        <taxon>Neoptera</taxon>
        <taxon>Endopterygota</taxon>
        <taxon>Diptera</taxon>
        <taxon>Nematocera</taxon>
        <taxon>Culicoidea</taxon>
        <taxon>Culicidae</taxon>
        <taxon>Culicinae</taxon>
        <taxon>Culicini</taxon>
        <taxon>Culex</taxon>
        <taxon>Culex</taxon>
    </lineage>
</organism>
<dbReference type="AlphaFoldDB" id="A0A8D8CD23"/>
<evidence type="ECO:0000313" key="1">
    <source>
        <dbReference type="EMBL" id="CAG6491161.1"/>
    </source>
</evidence>
<accession>A0A8D8CD23</accession>
<dbReference type="EMBL" id="HBUE01118062">
    <property type="protein sequence ID" value="CAG6491159.1"/>
    <property type="molecule type" value="Transcribed_RNA"/>
</dbReference>
<dbReference type="EMBL" id="HBUE01118060">
    <property type="protein sequence ID" value="CAG6491157.1"/>
    <property type="molecule type" value="Transcribed_RNA"/>
</dbReference>
<proteinExistence type="predicted"/>
<reference evidence="1" key="1">
    <citation type="submission" date="2021-05" db="EMBL/GenBank/DDBJ databases">
        <authorList>
            <person name="Alioto T."/>
            <person name="Alioto T."/>
            <person name="Gomez Garrido J."/>
        </authorList>
    </citation>
    <scope>NUCLEOTIDE SEQUENCE</scope>
</reference>
<name>A0A8D8CD23_CULPI</name>